<dbReference type="Proteomes" id="UP000189733">
    <property type="component" value="Unassembled WGS sequence"/>
</dbReference>
<proteinExistence type="predicted"/>
<evidence type="ECO:0000313" key="3">
    <source>
        <dbReference type="Proteomes" id="UP000189733"/>
    </source>
</evidence>
<organism evidence="2 3">
    <name type="scientific">Desulfobaculum bizertense DSM 18034</name>
    <dbReference type="NCBI Taxonomy" id="1121442"/>
    <lineage>
        <taxon>Bacteria</taxon>
        <taxon>Pseudomonadati</taxon>
        <taxon>Thermodesulfobacteriota</taxon>
        <taxon>Desulfovibrionia</taxon>
        <taxon>Desulfovibrionales</taxon>
        <taxon>Desulfovibrionaceae</taxon>
        <taxon>Desulfobaculum</taxon>
    </lineage>
</organism>
<gene>
    <name evidence="2" type="ORF">SAMN02745702_00797</name>
</gene>
<sequence length="283" mass="32368">MRHALRFACHGATVSTSAVAPFSFSLFFPTPTPLYIIRQQQHAKKSTRISRTQIMRQNCRSGMRQFFHAGQKCRTCISPNSNAFEEYLPLFSVKYTAFFLLRFTFRIRNDRIVAALESPQRDATNLSYSKKPVNTGDFLDIQSFPATFLSPPQSSLSRRDIKTTGKARYCSIFKVGTTDARYSAIPKRYYSCPPVLQRYISSTAGLPRFAFVHYLLTLHLQGRRDQMHSQCLLSRYCKWSLGKGTPSAALKRYGGECTSHIFSRPSCFGCTQLRKLLLELHPW</sequence>
<feature type="chain" id="PRO_5012594607" description="Secreted protein" evidence="1">
    <location>
        <begin position="21"/>
        <end position="283"/>
    </location>
</feature>
<protein>
    <recommendedName>
        <fullName evidence="4">Secreted protein</fullName>
    </recommendedName>
</protein>
<dbReference type="STRING" id="1121442.SAMN02745702_00797"/>
<feature type="signal peptide" evidence="1">
    <location>
        <begin position="1"/>
        <end position="20"/>
    </location>
</feature>
<dbReference type="EMBL" id="FUYA01000002">
    <property type="protein sequence ID" value="SKA67314.1"/>
    <property type="molecule type" value="Genomic_DNA"/>
</dbReference>
<dbReference type="AlphaFoldDB" id="A0A1T4VQQ4"/>
<keyword evidence="3" id="KW-1185">Reference proteome</keyword>
<reference evidence="2 3" key="1">
    <citation type="submission" date="2017-02" db="EMBL/GenBank/DDBJ databases">
        <authorList>
            <person name="Peterson S.W."/>
        </authorList>
    </citation>
    <scope>NUCLEOTIDE SEQUENCE [LARGE SCALE GENOMIC DNA]</scope>
    <source>
        <strain evidence="2 3">DSM 18034</strain>
    </source>
</reference>
<accession>A0A1T4VQQ4</accession>
<name>A0A1T4VQQ4_9BACT</name>
<evidence type="ECO:0000256" key="1">
    <source>
        <dbReference type="SAM" id="SignalP"/>
    </source>
</evidence>
<evidence type="ECO:0008006" key="4">
    <source>
        <dbReference type="Google" id="ProtNLM"/>
    </source>
</evidence>
<evidence type="ECO:0000313" key="2">
    <source>
        <dbReference type="EMBL" id="SKA67314.1"/>
    </source>
</evidence>
<keyword evidence="1" id="KW-0732">Signal</keyword>